<comment type="caution">
    <text evidence="1">The sequence shown here is derived from an EMBL/GenBank/DDBJ whole genome shotgun (WGS) entry which is preliminary data.</text>
</comment>
<protein>
    <submittedName>
        <fullName evidence="1">Uncharacterized protein</fullName>
    </submittedName>
</protein>
<evidence type="ECO:0000313" key="2">
    <source>
        <dbReference type="Proteomes" id="UP001185012"/>
    </source>
</evidence>
<gene>
    <name evidence="1" type="ORF">JOE21_001097</name>
</gene>
<keyword evidence="2" id="KW-1185">Reference proteome</keyword>
<organism evidence="1 2">
    <name type="scientific">Desmospora profundinema</name>
    <dbReference type="NCBI Taxonomy" id="1571184"/>
    <lineage>
        <taxon>Bacteria</taxon>
        <taxon>Bacillati</taxon>
        <taxon>Bacillota</taxon>
        <taxon>Bacilli</taxon>
        <taxon>Bacillales</taxon>
        <taxon>Thermoactinomycetaceae</taxon>
        <taxon>Desmospora</taxon>
    </lineage>
</organism>
<proteinExistence type="predicted"/>
<dbReference type="EMBL" id="JAVDQG010000002">
    <property type="protein sequence ID" value="MDR6225106.1"/>
    <property type="molecule type" value="Genomic_DNA"/>
</dbReference>
<reference evidence="1 2" key="1">
    <citation type="submission" date="2023-07" db="EMBL/GenBank/DDBJ databases">
        <title>Genomic Encyclopedia of Type Strains, Phase IV (KMG-IV): sequencing the most valuable type-strain genomes for metagenomic binning, comparative biology and taxonomic classification.</title>
        <authorList>
            <person name="Goeker M."/>
        </authorList>
    </citation>
    <scope>NUCLEOTIDE SEQUENCE [LARGE SCALE GENOMIC DNA]</scope>
    <source>
        <strain evidence="1 2">DSM 45903</strain>
    </source>
</reference>
<dbReference type="Proteomes" id="UP001185012">
    <property type="component" value="Unassembled WGS sequence"/>
</dbReference>
<sequence length="67" mass="7706">MTNFFIREEGTDYRWSAFCTRACLVIQSFVSRREGRLAGGEPLRFLQRNEDSHTDLGSRTTDCSDTP</sequence>
<accession>A0ABU1IK09</accession>
<name>A0ABU1IK09_9BACL</name>
<evidence type="ECO:0000313" key="1">
    <source>
        <dbReference type="EMBL" id="MDR6225106.1"/>
    </source>
</evidence>